<dbReference type="EMBL" id="SRPG01000015">
    <property type="protein sequence ID" value="TGN68027.1"/>
    <property type="molecule type" value="Genomic_DNA"/>
</dbReference>
<organism evidence="2 3">
    <name type="scientific">Paracoccus liaowanqingii</name>
    <dbReference type="NCBI Taxonomy" id="2560053"/>
    <lineage>
        <taxon>Bacteria</taxon>
        <taxon>Pseudomonadati</taxon>
        <taxon>Pseudomonadota</taxon>
        <taxon>Alphaproteobacteria</taxon>
        <taxon>Rhodobacterales</taxon>
        <taxon>Paracoccaceae</taxon>
        <taxon>Paracoccus</taxon>
    </lineage>
</organism>
<gene>
    <name evidence="2" type="ORF">E4L95_02865</name>
</gene>
<evidence type="ECO:0000313" key="2">
    <source>
        <dbReference type="EMBL" id="TGN68027.1"/>
    </source>
</evidence>
<dbReference type="OrthoDB" id="2934196at2"/>
<keyword evidence="3" id="KW-1185">Reference proteome</keyword>
<accession>A0A4Z1CS66</accession>
<comment type="caution">
    <text evidence="2">The sequence shown here is derived from an EMBL/GenBank/DDBJ whole genome shotgun (WGS) entry which is preliminary data.</text>
</comment>
<evidence type="ECO:0000256" key="1">
    <source>
        <dbReference type="SAM" id="MobiDB-lite"/>
    </source>
</evidence>
<sequence>MGCRVLEQLPDRRLQGSWVQTEQVAHEAWMILTAKSPVGAQIMHALTARLGDHNAVVISQVSLAKIIGRSERAVRTAISILKADNWIEVRQLGNAATVNAYVINDRVAWTVKRDGIRYSLFSAAVVVSEEEQPDRESLGRQAALRRIPDLLQSEAQMPAGQGLPPISQPALPMMEPDLPATRRTYDLETGELLD</sequence>
<dbReference type="Proteomes" id="UP000297972">
    <property type="component" value="Unassembled WGS sequence"/>
</dbReference>
<evidence type="ECO:0000313" key="3">
    <source>
        <dbReference type="Proteomes" id="UP000297972"/>
    </source>
</evidence>
<dbReference type="AlphaFoldDB" id="A0A4Z1CS66"/>
<feature type="region of interest" description="Disordered" evidence="1">
    <location>
        <begin position="175"/>
        <end position="194"/>
    </location>
</feature>
<proteinExistence type="predicted"/>
<reference evidence="2 3" key="1">
    <citation type="submission" date="2019-03" db="EMBL/GenBank/DDBJ databases">
        <authorList>
            <person name="Li J."/>
        </authorList>
    </citation>
    <scope>NUCLEOTIDE SEQUENCE [LARGE SCALE GENOMIC DNA]</scope>
    <source>
        <strain evidence="2 3">3058</strain>
    </source>
</reference>
<name>A0A4Z1CS66_9RHOB</name>
<protein>
    <submittedName>
        <fullName evidence="2">Helix-turn-helix domain-containing protein</fullName>
    </submittedName>
</protein>